<dbReference type="NCBIfam" id="NF033563">
    <property type="entry name" value="transpos_IS30"/>
    <property type="match status" value="1"/>
</dbReference>
<feature type="region of interest" description="Disordered" evidence="1">
    <location>
        <begin position="1"/>
        <end position="21"/>
    </location>
</feature>
<proteinExistence type="predicted"/>
<dbReference type="AlphaFoldDB" id="A0A1G2TL80"/>
<comment type="caution">
    <text evidence="2">The sequence shown here is derived from an EMBL/GenBank/DDBJ whole genome shotgun (WGS) entry which is preliminary data.</text>
</comment>
<dbReference type="GO" id="GO:0003676">
    <property type="term" value="F:nucleic acid binding"/>
    <property type="evidence" value="ECO:0007669"/>
    <property type="project" value="InterPro"/>
</dbReference>
<sequence>MSYEIKNNSTNGKYDPKKADKKARVSLRNRRFQWRKINQDKELKKCIVRGLKDHWNPDEISGRMKKEKKPFYASKTAIYEWLRTARGNRYCEYLYSERYYKKKRTKKIERVMIPDRVGIDMRSKGAENRSRYGHWEKDAVCSGRNGSGALAVMQERKSRYIDAEKVSGFSPQKHNMAIMEMKKDKKMLSLTYDNGIENRYHQRLEIPSYFCDPYSSWQKGSVENANKMIRRYIPKKTNLAKIPQEYVDEIVFKINNKPRKILNYRSSLEVARANGVLLEISECPNSGVN</sequence>
<dbReference type="SUPFAM" id="SSF53098">
    <property type="entry name" value="Ribonuclease H-like"/>
    <property type="match status" value="1"/>
</dbReference>
<gene>
    <name evidence="2" type="ORF">A3E32_00215</name>
</gene>
<dbReference type="InterPro" id="IPR036397">
    <property type="entry name" value="RNaseH_sf"/>
</dbReference>
<accession>A0A1G2TL80</accession>
<dbReference type="GO" id="GO:0032196">
    <property type="term" value="P:transposition"/>
    <property type="evidence" value="ECO:0007669"/>
    <property type="project" value="TreeGrafter"/>
</dbReference>
<dbReference type="Gene3D" id="3.30.420.10">
    <property type="entry name" value="Ribonuclease H-like superfamily/Ribonuclease H"/>
    <property type="match status" value="1"/>
</dbReference>
<evidence type="ECO:0000256" key="1">
    <source>
        <dbReference type="SAM" id="MobiDB-lite"/>
    </source>
</evidence>
<dbReference type="PANTHER" id="PTHR10948:SF23">
    <property type="entry name" value="TRANSPOSASE INSI FOR INSERTION SEQUENCE ELEMENT IS30A-RELATED"/>
    <property type="match status" value="1"/>
</dbReference>
<dbReference type="EMBL" id="MHVU01000030">
    <property type="protein sequence ID" value="OHA98037.1"/>
    <property type="molecule type" value="Genomic_DNA"/>
</dbReference>
<dbReference type="InterPro" id="IPR012337">
    <property type="entry name" value="RNaseH-like_sf"/>
</dbReference>
<feature type="compositionally biased region" description="Polar residues" evidence="1">
    <location>
        <begin position="1"/>
        <end position="12"/>
    </location>
</feature>
<dbReference type="GO" id="GO:0005829">
    <property type="term" value="C:cytosol"/>
    <property type="evidence" value="ECO:0007669"/>
    <property type="project" value="TreeGrafter"/>
</dbReference>
<evidence type="ECO:0008006" key="4">
    <source>
        <dbReference type="Google" id="ProtNLM"/>
    </source>
</evidence>
<evidence type="ECO:0000313" key="3">
    <source>
        <dbReference type="Proteomes" id="UP000178530"/>
    </source>
</evidence>
<reference evidence="2 3" key="1">
    <citation type="journal article" date="2016" name="Nat. Commun.">
        <title>Thousands of microbial genomes shed light on interconnected biogeochemical processes in an aquifer system.</title>
        <authorList>
            <person name="Anantharaman K."/>
            <person name="Brown C.T."/>
            <person name="Hug L.A."/>
            <person name="Sharon I."/>
            <person name="Castelle C.J."/>
            <person name="Probst A.J."/>
            <person name="Thomas B.C."/>
            <person name="Singh A."/>
            <person name="Wilkins M.J."/>
            <person name="Karaoz U."/>
            <person name="Brodie E.L."/>
            <person name="Williams K.H."/>
            <person name="Hubbard S.S."/>
            <person name="Banfield J.F."/>
        </authorList>
    </citation>
    <scope>NUCLEOTIDE SEQUENCE [LARGE SCALE GENOMIC DNA]</scope>
</reference>
<dbReference type="PANTHER" id="PTHR10948">
    <property type="entry name" value="TRANSPOSASE"/>
    <property type="match status" value="1"/>
</dbReference>
<dbReference type="InterPro" id="IPR051917">
    <property type="entry name" value="Transposase-Integrase"/>
</dbReference>
<dbReference type="InterPro" id="IPR053392">
    <property type="entry name" value="Transposase_IS30-like"/>
</dbReference>
<evidence type="ECO:0000313" key="2">
    <source>
        <dbReference type="EMBL" id="OHA98037.1"/>
    </source>
</evidence>
<protein>
    <recommendedName>
        <fullName evidence="4">Integrase catalytic domain-containing protein</fullName>
    </recommendedName>
</protein>
<dbReference type="GO" id="GO:0004803">
    <property type="term" value="F:transposase activity"/>
    <property type="evidence" value="ECO:0007669"/>
    <property type="project" value="TreeGrafter"/>
</dbReference>
<organism evidence="2 3">
    <name type="scientific">Candidatus Zambryskibacteria bacterium RIFCSPHIGHO2_12_FULL_38_37</name>
    <dbReference type="NCBI Taxonomy" id="1802751"/>
    <lineage>
        <taxon>Bacteria</taxon>
        <taxon>Candidatus Zambryskiibacteriota</taxon>
    </lineage>
</organism>
<dbReference type="Proteomes" id="UP000178530">
    <property type="component" value="Unassembled WGS sequence"/>
</dbReference>
<name>A0A1G2TL80_9BACT</name>